<evidence type="ECO:0000313" key="17">
    <source>
        <dbReference type="Proteomes" id="UP001228044"/>
    </source>
</evidence>
<dbReference type="InterPro" id="IPR000531">
    <property type="entry name" value="Beta-barrel_TonB"/>
</dbReference>
<feature type="chain" id="PRO_5047177972" evidence="13">
    <location>
        <begin position="26"/>
        <end position="800"/>
    </location>
</feature>
<evidence type="ECO:0000256" key="4">
    <source>
        <dbReference type="ARBA" id="ARBA00022496"/>
    </source>
</evidence>
<keyword evidence="6" id="KW-0408">Iron</keyword>
<organism evidence="16 17">
    <name type="scientific">Roseateles violae</name>
    <dbReference type="NCBI Taxonomy" id="3058042"/>
    <lineage>
        <taxon>Bacteria</taxon>
        <taxon>Pseudomonadati</taxon>
        <taxon>Pseudomonadota</taxon>
        <taxon>Betaproteobacteria</taxon>
        <taxon>Burkholderiales</taxon>
        <taxon>Sphaerotilaceae</taxon>
        <taxon>Roseateles</taxon>
    </lineage>
</organism>
<feature type="domain" description="TonB-dependent receptor plug" evidence="15">
    <location>
        <begin position="48"/>
        <end position="155"/>
    </location>
</feature>
<sequence>MKKRPSPTPVALACAAALLAGVAHAQDSAPVNNLGVVEVTGQSRVQQLQDVPITMSVVGADKVKSLGAVNIGQLDGYVPGLSVSATQPTQPSYSMRGIGTGDFGIGTDAPVGVYLNGVYTGKTGGALLNFNDVKRIEVLRGPQGTLFGRNAAGGAISIVNNDPANRQEASGTLRLGDRGTRHIEALYNNAINDSTAFRISAVGHHQDGWLTNSFDGKKMGGADDWGTRMALRWAGEETSVLLSWEHEKLDQPARPVFLLPAQPSFPVDPSNWQDPRGKTLANDPQPNSEARKFDGVTLKIEHTTPIGELTSLTAWRHFDAHNFQDNDGTALRAHYLMTGNVEQNTTWQQEFRLNGKTDKLNWVAGVSAYYEKAKQTSQVNAYTDSLDTLLLHNPAAGLAPYATVTGITQMLGIPGVNLLGQTWQENMNAQGVYKAVAAYGDVIWKLGDATNLTGGIRFTRDEKEFSWLSPNRIAPGLDAQLAALDKAGFFPGLVAMGAMSPEEAGALQYLMTSNLEFNDPRSASTPLKTKTSWNDVSPRLVLDHHLDKNTMLFGSVTRGYQAGGFNALSVGGQYEPERVTNYEIGAKGRVEGTGLFYTSSLFHYDFTNLQSLTLVPASTPAGVPSYQVTVSDQTAIGLDLEAQWQIDKTWRINGAAEYIDQTYKHFSTPGGGKNLAGQPVGTPKWTATLGGEAVVPLAQGRARFNLNWAYSGAQRCNDDSQAQGGCIKTATLDIGEARLRVDARIGWEAPQQRWGVALLINNLTDKQYVSAASTTGAPFGAPYASVTPPRQISIEISAKL</sequence>
<dbReference type="InterPro" id="IPR036942">
    <property type="entry name" value="Beta-barrel_TonB_sf"/>
</dbReference>
<dbReference type="Proteomes" id="UP001228044">
    <property type="component" value="Unassembled WGS sequence"/>
</dbReference>
<keyword evidence="5 11" id="KW-0812">Transmembrane</keyword>
<evidence type="ECO:0000256" key="6">
    <source>
        <dbReference type="ARBA" id="ARBA00023004"/>
    </source>
</evidence>
<keyword evidence="2 11" id="KW-0813">Transport</keyword>
<evidence type="ECO:0000256" key="2">
    <source>
        <dbReference type="ARBA" id="ARBA00022448"/>
    </source>
</evidence>
<keyword evidence="4" id="KW-0410">Iron transport</keyword>
<evidence type="ECO:0000256" key="7">
    <source>
        <dbReference type="ARBA" id="ARBA00023065"/>
    </source>
</evidence>
<evidence type="ECO:0000259" key="14">
    <source>
        <dbReference type="Pfam" id="PF00593"/>
    </source>
</evidence>
<feature type="signal peptide" evidence="13">
    <location>
        <begin position="1"/>
        <end position="25"/>
    </location>
</feature>
<dbReference type="PANTHER" id="PTHR32552:SF81">
    <property type="entry name" value="TONB-DEPENDENT OUTER MEMBRANE RECEPTOR"/>
    <property type="match status" value="1"/>
</dbReference>
<dbReference type="InterPro" id="IPR012910">
    <property type="entry name" value="Plug_dom"/>
</dbReference>
<evidence type="ECO:0000256" key="1">
    <source>
        <dbReference type="ARBA" id="ARBA00004571"/>
    </source>
</evidence>
<evidence type="ECO:0000256" key="3">
    <source>
        <dbReference type="ARBA" id="ARBA00022452"/>
    </source>
</evidence>
<keyword evidence="13" id="KW-0732">Signal</keyword>
<evidence type="ECO:0000256" key="10">
    <source>
        <dbReference type="ARBA" id="ARBA00023237"/>
    </source>
</evidence>
<reference evidence="16 17" key="1">
    <citation type="submission" date="2023-06" db="EMBL/GenBank/DDBJ databases">
        <title>Pelomonas sp. PFR6 16S ribosomal RNA gene Genome sequencing and assembly.</title>
        <authorList>
            <person name="Woo H."/>
        </authorList>
    </citation>
    <scope>NUCLEOTIDE SEQUENCE [LARGE SCALE GENOMIC DNA]</scope>
    <source>
        <strain evidence="16 17">PFR6</strain>
    </source>
</reference>
<proteinExistence type="inferred from homology"/>
<dbReference type="RefSeq" id="WP_290361207.1">
    <property type="nucleotide sequence ID" value="NZ_JAUHHC010000006.1"/>
</dbReference>
<gene>
    <name evidence="16" type="ORF">QWJ38_21605</name>
</gene>
<keyword evidence="16" id="KW-0675">Receptor</keyword>
<name>A0ABT8DZ73_9BURK</name>
<keyword evidence="10 11" id="KW-0998">Cell outer membrane</keyword>
<dbReference type="PROSITE" id="PS52016">
    <property type="entry name" value="TONB_DEPENDENT_REC_3"/>
    <property type="match status" value="1"/>
</dbReference>
<keyword evidence="9 11" id="KW-0472">Membrane</keyword>
<evidence type="ECO:0000256" key="5">
    <source>
        <dbReference type="ARBA" id="ARBA00022692"/>
    </source>
</evidence>
<keyword evidence="8 12" id="KW-0798">TonB box</keyword>
<dbReference type="Pfam" id="PF00593">
    <property type="entry name" value="TonB_dep_Rec_b-barrel"/>
    <property type="match status" value="1"/>
</dbReference>
<evidence type="ECO:0000259" key="15">
    <source>
        <dbReference type="Pfam" id="PF07715"/>
    </source>
</evidence>
<keyword evidence="7" id="KW-0406">Ion transport</keyword>
<keyword evidence="3 11" id="KW-1134">Transmembrane beta strand</keyword>
<accession>A0ABT8DZ73</accession>
<dbReference type="PANTHER" id="PTHR32552">
    <property type="entry name" value="FERRICHROME IRON RECEPTOR-RELATED"/>
    <property type="match status" value="1"/>
</dbReference>
<dbReference type="EMBL" id="JAUHHC010000006">
    <property type="protein sequence ID" value="MDN3922897.1"/>
    <property type="molecule type" value="Genomic_DNA"/>
</dbReference>
<feature type="domain" description="TonB-dependent receptor-like beta-barrel" evidence="14">
    <location>
        <begin position="293"/>
        <end position="763"/>
    </location>
</feature>
<evidence type="ECO:0000256" key="12">
    <source>
        <dbReference type="RuleBase" id="RU003357"/>
    </source>
</evidence>
<keyword evidence="17" id="KW-1185">Reference proteome</keyword>
<evidence type="ECO:0000256" key="8">
    <source>
        <dbReference type="ARBA" id="ARBA00023077"/>
    </source>
</evidence>
<evidence type="ECO:0000256" key="11">
    <source>
        <dbReference type="PROSITE-ProRule" id="PRU01360"/>
    </source>
</evidence>
<dbReference type="Gene3D" id="2.40.170.20">
    <property type="entry name" value="TonB-dependent receptor, beta-barrel domain"/>
    <property type="match status" value="1"/>
</dbReference>
<comment type="similarity">
    <text evidence="11 12">Belongs to the TonB-dependent receptor family.</text>
</comment>
<evidence type="ECO:0000256" key="13">
    <source>
        <dbReference type="SAM" id="SignalP"/>
    </source>
</evidence>
<comment type="caution">
    <text evidence="16">The sequence shown here is derived from an EMBL/GenBank/DDBJ whole genome shotgun (WGS) entry which is preliminary data.</text>
</comment>
<dbReference type="Pfam" id="PF07715">
    <property type="entry name" value="Plug"/>
    <property type="match status" value="1"/>
</dbReference>
<comment type="subcellular location">
    <subcellularLocation>
        <location evidence="1 11">Cell outer membrane</location>
        <topology evidence="1 11">Multi-pass membrane protein</topology>
    </subcellularLocation>
</comment>
<evidence type="ECO:0000313" key="16">
    <source>
        <dbReference type="EMBL" id="MDN3922897.1"/>
    </source>
</evidence>
<dbReference type="InterPro" id="IPR039426">
    <property type="entry name" value="TonB-dep_rcpt-like"/>
</dbReference>
<dbReference type="SUPFAM" id="SSF56935">
    <property type="entry name" value="Porins"/>
    <property type="match status" value="1"/>
</dbReference>
<protein>
    <submittedName>
        <fullName evidence="16">TonB-dependent receptor</fullName>
    </submittedName>
</protein>
<evidence type="ECO:0000256" key="9">
    <source>
        <dbReference type="ARBA" id="ARBA00023136"/>
    </source>
</evidence>